<feature type="coiled-coil region" evidence="1">
    <location>
        <begin position="201"/>
        <end position="228"/>
    </location>
</feature>
<name>M4VJ86_9BACT</name>
<dbReference type="RefSeq" id="WP_015468066.1">
    <property type="nucleotide sequence ID" value="NC_020812.1"/>
</dbReference>
<organism evidence="2 3">
    <name type="scientific">Micavibrio aeruginosavorus EPB</name>
    <dbReference type="NCBI Taxonomy" id="349215"/>
    <lineage>
        <taxon>Bacteria</taxon>
        <taxon>Pseudomonadati</taxon>
        <taxon>Bdellovibrionota</taxon>
        <taxon>Bdellovibrionia</taxon>
        <taxon>Bdellovibrionales</taxon>
        <taxon>Pseudobdellovibrionaceae</taxon>
        <taxon>Micavibrio</taxon>
    </lineage>
</organism>
<keyword evidence="1" id="KW-0175">Coiled coil</keyword>
<dbReference type="Proteomes" id="UP000011932">
    <property type="component" value="Chromosome"/>
</dbReference>
<dbReference type="EMBL" id="CP003538">
    <property type="protein sequence ID" value="AGH98535.1"/>
    <property type="molecule type" value="Genomic_DNA"/>
</dbReference>
<dbReference type="KEGG" id="man:A11S_1733"/>
<evidence type="ECO:0000256" key="1">
    <source>
        <dbReference type="SAM" id="Coils"/>
    </source>
</evidence>
<dbReference type="AlphaFoldDB" id="M4VJ86"/>
<accession>M4VJ86</accession>
<evidence type="ECO:0008006" key="4">
    <source>
        <dbReference type="Google" id="ProtNLM"/>
    </source>
</evidence>
<gene>
    <name evidence="2" type="ORF">A11S_1733</name>
</gene>
<dbReference type="STRING" id="349215.A11S_1733"/>
<dbReference type="HOGENOM" id="CLU_1106152_0_0_5"/>
<reference evidence="2 3" key="1">
    <citation type="journal article" date="2013" name="ISME J.">
        <title>By their genes ye shall know them: genomic signatures of predatory bacteria.</title>
        <authorList>
            <person name="Pasternak Z."/>
            <person name="Pietrokovski S."/>
            <person name="Rotem O."/>
            <person name="Gophna U."/>
            <person name="Lurie-Weinberger M.N."/>
            <person name="Jurkevitch E."/>
        </authorList>
    </citation>
    <scope>NUCLEOTIDE SEQUENCE [LARGE SCALE GENOMIC DNA]</scope>
    <source>
        <strain evidence="2">EPB</strain>
    </source>
</reference>
<sequence>MRIKLLFFTALVCGFGMMWPVALWAAKGQAESYPLKIRNGKMVCPPGVPPVININPVSNPIQYDFSKKSADLTAAMRRENNYNPYAGMADTATGGMRHDEVVTSLSIEWQIFESPDLGQACMQYKSVNVTVTLSPVVYVAQEFSKPPCRDAVIEHELKHIEVDRRIMNAYVQAVGTLVKRAVDQTGVIGPVSIARVEDYKTTTLEQVKQAMQDRKAALEQDQYNLQAQVDSRAEYDRISAICKGLVRLKR</sequence>
<protein>
    <recommendedName>
        <fullName evidence="4">DUF922 domain-containing protein</fullName>
    </recommendedName>
</protein>
<proteinExistence type="predicted"/>
<evidence type="ECO:0000313" key="2">
    <source>
        <dbReference type="EMBL" id="AGH98535.1"/>
    </source>
</evidence>
<evidence type="ECO:0000313" key="3">
    <source>
        <dbReference type="Proteomes" id="UP000011932"/>
    </source>
</evidence>